<protein>
    <submittedName>
        <fullName evidence="2">Uncharacterized protein</fullName>
    </submittedName>
</protein>
<proteinExistence type="predicted"/>
<name>A0ABN9BAN2_9NEOB</name>
<feature type="region of interest" description="Disordered" evidence="1">
    <location>
        <begin position="1"/>
        <end position="45"/>
    </location>
</feature>
<evidence type="ECO:0000256" key="1">
    <source>
        <dbReference type="SAM" id="MobiDB-lite"/>
    </source>
</evidence>
<keyword evidence="3" id="KW-1185">Reference proteome</keyword>
<accession>A0ABN9BAN2</accession>
<dbReference type="EMBL" id="CATNWA010003142">
    <property type="protein sequence ID" value="CAI9544664.1"/>
    <property type="molecule type" value="Genomic_DNA"/>
</dbReference>
<sequence length="128" mass="14829">WGDDYQESNGRVAEQKQLQLKAIHRPRLKSGSRQQREQTTETHGAGWRWMQQYSEAKHRPVKKRKPSCSVKRQRHMASVELCSQYSEDIHRTSLKAEAVSQQRERADDSGTWRRVAVEAAVFGSHTQA</sequence>
<reference evidence="2" key="1">
    <citation type="submission" date="2023-05" db="EMBL/GenBank/DDBJ databases">
        <authorList>
            <person name="Stuckert A."/>
        </authorList>
    </citation>
    <scope>NUCLEOTIDE SEQUENCE</scope>
</reference>
<feature type="non-terminal residue" evidence="2">
    <location>
        <position position="1"/>
    </location>
</feature>
<gene>
    <name evidence="2" type="ORF">SPARVUS_LOCUS2516731</name>
</gene>
<dbReference type="Proteomes" id="UP001162483">
    <property type="component" value="Unassembled WGS sequence"/>
</dbReference>
<evidence type="ECO:0000313" key="2">
    <source>
        <dbReference type="EMBL" id="CAI9544664.1"/>
    </source>
</evidence>
<organism evidence="2 3">
    <name type="scientific">Staurois parvus</name>
    <dbReference type="NCBI Taxonomy" id="386267"/>
    <lineage>
        <taxon>Eukaryota</taxon>
        <taxon>Metazoa</taxon>
        <taxon>Chordata</taxon>
        <taxon>Craniata</taxon>
        <taxon>Vertebrata</taxon>
        <taxon>Euteleostomi</taxon>
        <taxon>Amphibia</taxon>
        <taxon>Batrachia</taxon>
        <taxon>Anura</taxon>
        <taxon>Neobatrachia</taxon>
        <taxon>Ranoidea</taxon>
        <taxon>Ranidae</taxon>
        <taxon>Staurois</taxon>
    </lineage>
</organism>
<comment type="caution">
    <text evidence="2">The sequence shown here is derived from an EMBL/GenBank/DDBJ whole genome shotgun (WGS) entry which is preliminary data.</text>
</comment>
<evidence type="ECO:0000313" key="3">
    <source>
        <dbReference type="Proteomes" id="UP001162483"/>
    </source>
</evidence>